<evidence type="ECO:0000256" key="4">
    <source>
        <dbReference type="SAM" id="MobiDB-lite"/>
    </source>
</evidence>
<evidence type="ECO:0000313" key="5">
    <source>
        <dbReference type="EMBL" id="KAA0039246.1"/>
    </source>
</evidence>
<dbReference type="Pfam" id="PF03343">
    <property type="entry name" value="SART-1"/>
    <property type="match status" value="1"/>
</dbReference>
<gene>
    <name evidence="6" type="ORF">E5676_scaffold169G00340</name>
    <name evidence="5" type="ORF">E6C27_scaffold64G00350</name>
</gene>
<dbReference type="EMBL" id="SSTD01016718">
    <property type="protein sequence ID" value="TYK00432.1"/>
    <property type="molecule type" value="Genomic_DNA"/>
</dbReference>
<feature type="region of interest" description="Disordered" evidence="4">
    <location>
        <begin position="772"/>
        <end position="800"/>
    </location>
</feature>
<dbReference type="GO" id="GO:0046540">
    <property type="term" value="C:U4/U6 x U5 tri-snRNP complex"/>
    <property type="evidence" value="ECO:0007669"/>
    <property type="project" value="TreeGrafter"/>
</dbReference>
<name>A0A5D3BNU7_CUCMM</name>
<feature type="compositionally biased region" description="Basic and acidic residues" evidence="4">
    <location>
        <begin position="673"/>
        <end position="682"/>
    </location>
</feature>
<dbReference type="Proteomes" id="UP000321393">
    <property type="component" value="Unassembled WGS sequence"/>
</dbReference>
<feature type="compositionally biased region" description="Basic residues" evidence="4">
    <location>
        <begin position="713"/>
        <end position="724"/>
    </location>
</feature>
<evidence type="ECO:0000313" key="7">
    <source>
        <dbReference type="Proteomes" id="UP000321393"/>
    </source>
</evidence>
<dbReference type="STRING" id="1194695.A0A5D3BNU7"/>
<comment type="subcellular location">
    <subcellularLocation>
        <location evidence="1">Nucleus</location>
    </subcellularLocation>
</comment>
<feature type="region of interest" description="Disordered" evidence="4">
    <location>
        <begin position="662"/>
        <end position="682"/>
    </location>
</feature>
<proteinExistence type="inferred from homology"/>
<feature type="region of interest" description="Disordered" evidence="4">
    <location>
        <begin position="564"/>
        <end position="599"/>
    </location>
</feature>
<dbReference type="InterPro" id="IPR005011">
    <property type="entry name" value="SNU66/SART1"/>
</dbReference>
<dbReference type="OrthoDB" id="5583at2759"/>
<feature type="region of interest" description="Disordered" evidence="4">
    <location>
        <begin position="703"/>
        <end position="731"/>
    </location>
</feature>
<feature type="compositionally biased region" description="Basic and acidic residues" evidence="4">
    <location>
        <begin position="24"/>
        <end position="146"/>
    </location>
</feature>
<evidence type="ECO:0000256" key="3">
    <source>
        <dbReference type="ARBA" id="ARBA00023242"/>
    </source>
</evidence>
<evidence type="ECO:0000313" key="6">
    <source>
        <dbReference type="EMBL" id="TYK00432.1"/>
    </source>
</evidence>
<accession>A0A5D3BNU7</accession>
<evidence type="ECO:0000256" key="2">
    <source>
        <dbReference type="ARBA" id="ARBA00006076"/>
    </source>
</evidence>
<sequence>MDWERSSAPDERNGDDLGYSGAEKSSKHRSEDHRKSSRGEEKDHRSKDRERSKRSSDDASKEKEKEKGREKHRDQEEKESYRNVDKERGKERILEDDRKTDQTKQKLQDKEGIGSKNDEERTGWIADEGKDYMLESDGENNRDRDVNQGNMVQHLGGEENFDGLKVGSHPSSTMLEERIRNMKEDRLKKQTEESEVLAWVKRSRKLEEKKLSEKEKALQLSKIFEEQDNIDQDVSDDDIAPENTTNNHDLTGVKVLHGVDKVLEGGAVVLTLKDQSILADGDVNEELDMLENVEIGEQKQRDMAYKAAKKKTGIYDDKFNDENDGEKKMLPQYDDPAEADEGLTLDGRGGFNNDAEKKLEELRRRLQGTSSVKHFEDLNVSTKVSHDYYTQDEMLKFKKPRKKKSLRKKEKLDIDALEAEAISAGLGVGDLGSRNDSRRQAKKEEQEKSEAEMRLNAYQSAYAKADEASRSLQLVQTSSTRLEDNDDALIADDDEDFYKSLERARKLALKKQDAASGPGAIALLATATTSSQATDDQNTKAGELQENKVVFTEMEEFVWGLQLDEDAHKPEEEDVFMDDDEVPKEEYHEDVKDKDGGWTEVKDTAKEESIPDENEAVAPDETIHEVPVGKGLSSALKLLKDRGTLKESIEWGGRNMDKRKSKLVGIVDEDEPKESKSKDSRLSSLVDYKKEIHIERTDEFGRIMTPKESFRQLSHKFHGKGPGKMKQEKRMKQYQEELKLKQMKNADTPSLSVERMREAQAQLKTPYLVLSGHVKPGQTSDPRSGFATVEKDLPGGLTPMLGDRKVEHFLGIKRKGEASNTGTKKAKV</sequence>
<dbReference type="GO" id="GO:0045292">
    <property type="term" value="P:mRNA cis splicing, via spliceosome"/>
    <property type="evidence" value="ECO:0007669"/>
    <property type="project" value="TreeGrafter"/>
</dbReference>
<feature type="compositionally biased region" description="Basic and acidic residues" evidence="4">
    <location>
        <begin position="433"/>
        <end position="452"/>
    </location>
</feature>
<feature type="region of interest" description="Disordered" evidence="4">
    <location>
        <begin position="317"/>
        <end position="352"/>
    </location>
</feature>
<comment type="similarity">
    <text evidence="2">Belongs to the SNU66/SART1 family.</text>
</comment>
<dbReference type="GO" id="GO:0000481">
    <property type="term" value="P:maturation of 5S rRNA"/>
    <property type="evidence" value="ECO:0007669"/>
    <property type="project" value="TreeGrafter"/>
</dbReference>
<reference evidence="7 8" key="1">
    <citation type="submission" date="2019-08" db="EMBL/GenBank/DDBJ databases">
        <title>Draft genome sequences of two oriental melons (Cucumis melo L. var makuwa).</title>
        <authorList>
            <person name="Kwon S.-Y."/>
        </authorList>
    </citation>
    <scope>NUCLEOTIDE SEQUENCE [LARGE SCALE GENOMIC DNA]</scope>
    <source>
        <strain evidence="8">cv. Chang Bougi</strain>
        <strain evidence="7">cv. SW 3</strain>
        <tissue evidence="6">Leaf</tissue>
    </source>
</reference>
<feature type="compositionally biased region" description="Acidic residues" evidence="4">
    <location>
        <begin position="572"/>
        <end position="583"/>
    </location>
</feature>
<evidence type="ECO:0000313" key="8">
    <source>
        <dbReference type="Proteomes" id="UP000321947"/>
    </source>
</evidence>
<dbReference type="PANTHER" id="PTHR14152:SF5">
    <property type="entry name" value="U4_U6.U5 TRI-SNRNP-ASSOCIATED PROTEIN 1"/>
    <property type="match status" value="1"/>
</dbReference>
<feature type="compositionally biased region" description="Basic and acidic residues" evidence="4">
    <location>
        <begin position="317"/>
        <end position="329"/>
    </location>
</feature>
<feature type="region of interest" description="Disordered" evidence="4">
    <location>
        <begin position="1"/>
        <end position="148"/>
    </location>
</feature>
<dbReference type="PANTHER" id="PTHR14152">
    <property type="entry name" value="SQUAMOUS CELL CARCINOMA ANTIGEN RECOGNISED BY CYTOTOXIC T LYMPHOCYTES"/>
    <property type="match status" value="1"/>
</dbReference>
<protein>
    <submittedName>
        <fullName evidence="6">SART-1 family protein DOT2 isoform X2</fullName>
    </submittedName>
</protein>
<dbReference type="EMBL" id="SSTE01018412">
    <property type="protein sequence ID" value="KAA0039246.1"/>
    <property type="molecule type" value="Genomic_DNA"/>
</dbReference>
<dbReference type="AlphaFoldDB" id="A0A5D3BNU7"/>
<organism evidence="6 8">
    <name type="scientific">Cucumis melo var. makuwa</name>
    <name type="common">Oriental melon</name>
    <dbReference type="NCBI Taxonomy" id="1194695"/>
    <lineage>
        <taxon>Eukaryota</taxon>
        <taxon>Viridiplantae</taxon>
        <taxon>Streptophyta</taxon>
        <taxon>Embryophyta</taxon>
        <taxon>Tracheophyta</taxon>
        <taxon>Spermatophyta</taxon>
        <taxon>Magnoliopsida</taxon>
        <taxon>eudicotyledons</taxon>
        <taxon>Gunneridae</taxon>
        <taxon>Pentapetalae</taxon>
        <taxon>rosids</taxon>
        <taxon>fabids</taxon>
        <taxon>Cucurbitales</taxon>
        <taxon>Cucurbitaceae</taxon>
        <taxon>Benincaseae</taxon>
        <taxon>Cucumis</taxon>
    </lineage>
</organism>
<comment type="caution">
    <text evidence="6">The sequence shown here is derived from an EMBL/GenBank/DDBJ whole genome shotgun (WGS) entry which is preliminary data.</text>
</comment>
<evidence type="ECO:0000256" key="1">
    <source>
        <dbReference type="ARBA" id="ARBA00004123"/>
    </source>
</evidence>
<feature type="compositionally biased region" description="Basic and acidic residues" evidence="4">
    <location>
        <begin position="1"/>
        <end position="15"/>
    </location>
</feature>
<feature type="region of interest" description="Disordered" evidence="4">
    <location>
        <begin position="427"/>
        <end position="452"/>
    </location>
</feature>
<keyword evidence="3" id="KW-0539">Nucleus</keyword>
<feature type="compositionally biased region" description="Basic and acidic residues" evidence="4">
    <location>
        <begin position="584"/>
        <end position="599"/>
    </location>
</feature>
<dbReference type="Proteomes" id="UP000321947">
    <property type="component" value="Unassembled WGS sequence"/>
</dbReference>